<name>A0AAD7BIP7_9AGAR</name>
<proteinExistence type="predicted"/>
<accession>A0AAD7BIP7</accession>
<dbReference type="InterPro" id="IPR011011">
    <property type="entry name" value="Znf_FYVE_PHD"/>
</dbReference>
<keyword evidence="6" id="KW-0472">Membrane</keyword>
<feature type="region of interest" description="Disordered" evidence="5">
    <location>
        <begin position="242"/>
        <end position="263"/>
    </location>
</feature>
<evidence type="ECO:0000256" key="5">
    <source>
        <dbReference type="SAM" id="MobiDB-lite"/>
    </source>
</evidence>
<dbReference type="AlphaFoldDB" id="A0AAD7BIP7"/>
<dbReference type="InterPro" id="IPR019787">
    <property type="entry name" value="Znf_PHD-finger"/>
</dbReference>
<evidence type="ECO:0000259" key="7">
    <source>
        <dbReference type="PROSITE" id="PS50016"/>
    </source>
</evidence>
<protein>
    <recommendedName>
        <fullName evidence="7">PHD-type domain-containing protein</fullName>
    </recommendedName>
</protein>
<dbReference type="SUPFAM" id="SSF57903">
    <property type="entry name" value="FYVE/PHD zinc finger"/>
    <property type="match status" value="1"/>
</dbReference>
<keyword evidence="9" id="KW-1185">Reference proteome</keyword>
<evidence type="ECO:0000256" key="4">
    <source>
        <dbReference type="PROSITE-ProRule" id="PRU00146"/>
    </source>
</evidence>
<keyword evidence="3" id="KW-0862">Zinc</keyword>
<keyword evidence="1" id="KW-0479">Metal-binding</keyword>
<feature type="transmembrane region" description="Helical" evidence="6">
    <location>
        <begin position="50"/>
        <end position="71"/>
    </location>
</feature>
<dbReference type="PROSITE" id="PS50016">
    <property type="entry name" value="ZF_PHD_2"/>
    <property type="match status" value="1"/>
</dbReference>
<dbReference type="InterPro" id="IPR001965">
    <property type="entry name" value="Znf_PHD"/>
</dbReference>
<keyword evidence="6" id="KW-0812">Transmembrane</keyword>
<dbReference type="Gene3D" id="3.30.40.10">
    <property type="entry name" value="Zinc/RING finger domain, C3HC4 (zinc finger)"/>
    <property type="match status" value="1"/>
</dbReference>
<dbReference type="Proteomes" id="UP001221142">
    <property type="component" value="Unassembled WGS sequence"/>
</dbReference>
<reference evidence="8" key="1">
    <citation type="submission" date="2023-03" db="EMBL/GenBank/DDBJ databases">
        <title>Massive genome expansion in bonnet fungi (Mycena s.s.) driven by repeated elements and novel gene families across ecological guilds.</title>
        <authorList>
            <consortium name="Lawrence Berkeley National Laboratory"/>
            <person name="Harder C.B."/>
            <person name="Miyauchi S."/>
            <person name="Viragh M."/>
            <person name="Kuo A."/>
            <person name="Thoen E."/>
            <person name="Andreopoulos B."/>
            <person name="Lu D."/>
            <person name="Skrede I."/>
            <person name="Drula E."/>
            <person name="Henrissat B."/>
            <person name="Morin E."/>
            <person name="Kohler A."/>
            <person name="Barry K."/>
            <person name="LaButti K."/>
            <person name="Morin E."/>
            <person name="Salamov A."/>
            <person name="Lipzen A."/>
            <person name="Mereny Z."/>
            <person name="Hegedus B."/>
            <person name="Baldrian P."/>
            <person name="Stursova M."/>
            <person name="Weitz H."/>
            <person name="Taylor A."/>
            <person name="Grigoriev I.V."/>
            <person name="Nagy L.G."/>
            <person name="Martin F."/>
            <person name="Kauserud H."/>
        </authorList>
    </citation>
    <scope>NUCLEOTIDE SEQUENCE</scope>
    <source>
        <strain evidence="8">9284</strain>
    </source>
</reference>
<dbReference type="SMART" id="SM00249">
    <property type="entry name" value="PHD"/>
    <property type="match status" value="1"/>
</dbReference>
<evidence type="ECO:0000313" key="8">
    <source>
        <dbReference type="EMBL" id="KAJ7622367.1"/>
    </source>
</evidence>
<comment type="caution">
    <text evidence="8">The sequence shown here is derived from an EMBL/GenBank/DDBJ whole genome shotgun (WGS) entry which is preliminary data.</text>
</comment>
<dbReference type="InterPro" id="IPR013083">
    <property type="entry name" value="Znf_RING/FYVE/PHD"/>
</dbReference>
<evidence type="ECO:0000256" key="2">
    <source>
        <dbReference type="ARBA" id="ARBA00022771"/>
    </source>
</evidence>
<evidence type="ECO:0000313" key="9">
    <source>
        <dbReference type="Proteomes" id="UP001221142"/>
    </source>
</evidence>
<organism evidence="8 9">
    <name type="scientific">Roridomyces roridus</name>
    <dbReference type="NCBI Taxonomy" id="1738132"/>
    <lineage>
        <taxon>Eukaryota</taxon>
        <taxon>Fungi</taxon>
        <taxon>Dikarya</taxon>
        <taxon>Basidiomycota</taxon>
        <taxon>Agaricomycotina</taxon>
        <taxon>Agaricomycetes</taxon>
        <taxon>Agaricomycetidae</taxon>
        <taxon>Agaricales</taxon>
        <taxon>Marasmiineae</taxon>
        <taxon>Mycenaceae</taxon>
        <taxon>Roridomyces</taxon>
    </lineage>
</organism>
<sequence>MPLLIMSTTSTIVIGLLLCLLAATNMDKIVQLYLWLYPVLSRWLTVWTVLTFHTLVLLFLTFVVLNLLVVVHNLQVHRPGQAQRTRLTPYYAEDRTTLLGYVREEEDVLAAKTCIGNIGPGFGHPSQSSCLCCFTPGRHCEQRQHPTRLAQEHLRRMKVNGRHNWASTKRRVETEEYEGDIPDGEEDPFVFNVTDTLSFRRDFVDLAVSDEESSSESTDTESLDAILLDAVAQQSILEHSNEQRSKNVVFSDSDSDSDSTDTEVTPINCFGCGQIENAEEDESRLVQCESCEFWSHIQCQPEEGVDWDDPDVRYRCRRCTPRPAEQLFFRREIVVLPDPRVGNPWKADVKWYPARFVRHRPGKADAEFVFRFLDCVDLAPQGPDEWVPLPKSYGRSCAFCEKVLKRTLQPDQIGVIFGEAHNTRDPSRDHPLISIFNNAVEPLGKLLMSFPDDHPVVQSYRSFFTADSEDHDETEIEHWLRRANLHDPVNELTALMKRPLKHLDDFRVVAVPDAAERRHRVLAVGRALLQILAIQHNLEEPLDLNGDAYEDLVNGHIESLSMDGGEAFRAMYMATKPKLLSHAKFWDRAAFVEECGEFIISHELNDGTYRPATYGR</sequence>
<keyword evidence="2 4" id="KW-0863">Zinc-finger</keyword>
<keyword evidence="6" id="KW-1133">Transmembrane helix</keyword>
<dbReference type="GO" id="GO:0008270">
    <property type="term" value="F:zinc ion binding"/>
    <property type="evidence" value="ECO:0007669"/>
    <property type="project" value="UniProtKB-KW"/>
</dbReference>
<feature type="domain" description="PHD-type" evidence="7">
    <location>
        <begin position="266"/>
        <end position="322"/>
    </location>
</feature>
<evidence type="ECO:0000256" key="3">
    <source>
        <dbReference type="ARBA" id="ARBA00022833"/>
    </source>
</evidence>
<evidence type="ECO:0000256" key="1">
    <source>
        <dbReference type="ARBA" id="ARBA00022723"/>
    </source>
</evidence>
<evidence type="ECO:0000256" key="6">
    <source>
        <dbReference type="SAM" id="Phobius"/>
    </source>
</evidence>
<dbReference type="EMBL" id="JARKIF010000015">
    <property type="protein sequence ID" value="KAJ7622367.1"/>
    <property type="molecule type" value="Genomic_DNA"/>
</dbReference>
<gene>
    <name evidence="8" type="ORF">FB45DRAFT_870569</name>
</gene>